<evidence type="ECO:0000313" key="9">
    <source>
        <dbReference type="EMBL" id="NDL59521.1"/>
    </source>
</evidence>
<keyword evidence="6 7" id="KW-0472">Membrane</keyword>
<sequence length="308" mass="33492">MSGDVGNHRGNRHGAVRPMRVNTVIRRVGRFAAGWVRRLGFGGMFGLGGLVLLSAASAVGRFLLDPPRTDVEAILHAPSFDHPLGTDFSGRDNLQLLVRGGWDMLELAVVAGFLMSAIAVGVGLLGAFSGGLVDRIVVRLTDVWLTVPRFVLLLVIASLYPVSSTVALAALIAIFGWPYLARQIRAQALSLRSREYVEAARLLQLRTSHILLRYLVPAIAPFVVISTIQAMTQAIYQQVGLAFFGLVPLQDNWGVLFSAAFRQNALYLPSAAWSLLAPVAAICFLQFCLVLTSRSLEELFDPRLRSGK</sequence>
<gene>
    <name evidence="9" type="ORF">F7O44_20845</name>
</gene>
<keyword evidence="5 7" id="KW-1133">Transmembrane helix</keyword>
<dbReference type="PANTHER" id="PTHR43386:SF1">
    <property type="entry name" value="D,D-DIPEPTIDE TRANSPORT SYSTEM PERMEASE PROTEIN DDPC-RELATED"/>
    <property type="match status" value="1"/>
</dbReference>
<evidence type="ECO:0000259" key="8">
    <source>
        <dbReference type="PROSITE" id="PS50928"/>
    </source>
</evidence>
<dbReference type="RefSeq" id="WP_162452194.1">
    <property type="nucleotide sequence ID" value="NZ_WLZY01000007.1"/>
</dbReference>
<accession>A0A7K3M858</accession>
<dbReference type="SUPFAM" id="SSF161098">
    <property type="entry name" value="MetI-like"/>
    <property type="match status" value="1"/>
</dbReference>
<comment type="similarity">
    <text evidence="7">Belongs to the binding-protein-dependent transport system permease family.</text>
</comment>
<feature type="transmembrane region" description="Helical" evidence="7">
    <location>
        <begin position="44"/>
        <end position="64"/>
    </location>
</feature>
<keyword evidence="10" id="KW-1185">Reference proteome</keyword>
<evidence type="ECO:0000256" key="5">
    <source>
        <dbReference type="ARBA" id="ARBA00022989"/>
    </source>
</evidence>
<comment type="caution">
    <text evidence="9">The sequence shown here is derived from an EMBL/GenBank/DDBJ whole genome shotgun (WGS) entry which is preliminary data.</text>
</comment>
<dbReference type="InterPro" id="IPR050366">
    <property type="entry name" value="BP-dependent_transpt_permease"/>
</dbReference>
<feature type="transmembrane region" description="Helical" evidence="7">
    <location>
        <begin position="211"/>
        <end position="236"/>
    </location>
</feature>
<keyword evidence="4 7" id="KW-0812">Transmembrane</keyword>
<name>A0A7K3M858_9ACTN</name>
<dbReference type="InterPro" id="IPR000515">
    <property type="entry name" value="MetI-like"/>
</dbReference>
<evidence type="ECO:0000256" key="3">
    <source>
        <dbReference type="ARBA" id="ARBA00022475"/>
    </source>
</evidence>
<protein>
    <submittedName>
        <fullName evidence="9">ABC transporter permease subunit</fullName>
    </submittedName>
</protein>
<dbReference type="Gene3D" id="1.10.3720.10">
    <property type="entry name" value="MetI-like"/>
    <property type="match status" value="1"/>
</dbReference>
<keyword evidence="3" id="KW-1003">Cell membrane</keyword>
<comment type="subcellular location">
    <subcellularLocation>
        <location evidence="1 7">Cell membrane</location>
        <topology evidence="1 7">Multi-pass membrane protein</topology>
    </subcellularLocation>
</comment>
<dbReference type="EMBL" id="WLZY01000007">
    <property type="protein sequence ID" value="NDL59521.1"/>
    <property type="molecule type" value="Genomic_DNA"/>
</dbReference>
<proteinExistence type="inferred from homology"/>
<evidence type="ECO:0000256" key="2">
    <source>
        <dbReference type="ARBA" id="ARBA00022448"/>
    </source>
</evidence>
<dbReference type="CDD" id="cd06261">
    <property type="entry name" value="TM_PBP2"/>
    <property type="match status" value="1"/>
</dbReference>
<reference evidence="9 10" key="1">
    <citation type="submission" date="2019-11" db="EMBL/GenBank/DDBJ databases">
        <authorList>
            <person name="Li X.-J."/>
            <person name="Feng X.-M."/>
        </authorList>
    </citation>
    <scope>NUCLEOTIDE SEQUENCE [LARGE SCALE GENOMIC DNA]</scope>
    <source>
        <strain evidence="9 10">XMNu-373</strain>
    </source>
</reference>
<dbReference type="InterPro" id="IPR035906">
    <property type="entry name" value="MetI-like_sf"/>
</dbReference>
<evidence type="ECO:0000256" key="1">
    <source>
        <dbReference type="ARBA" id="ARBA00004651"/>
    </source>
</evidence>
<keyword evidence="2 7" id="KW-0813">Transport</keyword>
<feature type="domain" description="ABC transmembrane type-1" evidence="8">
    <location>
        <begin position="101"/>
        <end position="286"/>
    </location>
</feature>
<evidence type="ECO:0000256" key="7">
    <source>
        <dbReference type="RuleBase" id="RU363032"/>
    </source>
</evidence>
<dbReference type="AlphaFoldDB" id="A0A7K3M858"/>
<evidence type="ECO:0000256" key="6">
    <source>
        <dbReference type="ARBA" id="ARBA00023136"/>
    </source>
</evidence>
<evidence type="ECO:0000313" key="10">
    <source>
        <dbReference type="Proteomes" id="UP000460435"/>
    </source>
</evidence>
<feature type="transmembrane region" description="Helical" evidence="7">
    <location>
        <begin position="150"/>
        <end position="177"/>
    </location>
</feature>
<evidence type="ECO:0000256" key="4">
    <source>
        <dbReference type="ARBA" id="ARBA00022692"/>
    </source>
</evidence>
<dbReference type="PANTHER" id="PTHR43386">
    <property type="entry name" value="OLIGOPEPTIDE TRANSPORT SYSTEM PERMEASE PROTEIN APPC"/>
    <property type="match status" value="1"/>
</dbReference>
<organism evidence="9 10">
    <name type="scientific">Phytoactinopolyspora mesophila</name>
    <dbReference type="NCBI Taxonomy" id="2650750"/>
    <lineage>
        <taxon>Bacteria</taxon>
        <taxon>Bacillati</taxon>
        <taxon>Actinomycetota</taxon>
        <taxon>Actinomycetes</taxon>
        <taxon>Jiangellales</taxon>
        <taxon>Jiangellaceae</taxon>
        <taxon>Phytoactinopolyspora</taxon>
    </lineage>
</organism>
<dbReference type="Proteomes" id="UP000460435">
    <property type="component" value="Unassembled WGS sequence"/>
</dbReference>
<dbReference type="GO" id="GO:0005886">
    <property type="term" value="C:plasma membrane"/>
    <property type="evidence" value="ECO:0007669"/>
    <property type="project" value="UniProtKB-SubCell"/>
</dbReference>
<dbReference type="Pfam" id="PF00528">
    <property type="entry name" value="BPD_transp_1"/>
    <property type="match status" value="1"/>
</dbReference>
<feature type="transmembrane region" description="Helical" evidence="7">
    <location>
        <begin position="107"/>
        <end position="130"/>
    </location>
</feature>
<feature type="transmembrane region" description="Helical" evidence="7">
    <location>
        <begin position="271"/>
        <end position="291"/>
    </location>
</feature>
<dbReference type="GO" id="GO:0055085">
    <property type="term" value="P:transmembrane transport"/>
    <property type="evidence" value="ECO:0007669"/>
    <property type="project" value="InterPro"/>
</dbReference>
<dbReference type="PROSITE" id="PS50928">
    <property type="entry name" value="ABC_TM1"/>
    <property type="match status" value="1"/>
</dbReference>